<proteinExistence type="predicted"/>
<dbReference type="PANTHER" id="PTHR38011">
    <property type="entry name" value="DIHYDROFOLATE REDUCTASE FAMILY PROTEIN (AFU_ORTHOLOGUE AFUA_8G06820)"/>
    <property type="match status" value="1"/>
</dbReference>
<dbReference type="EMBL" id="AHMO02000008">
    <property type="protein sequence ID" value="EQA45122.1"/>
    <property type="molecule type" value="Genomic_DNA"/>
</dbReference>
<sequence>MRKLIVSEWLTLDGIMQSPGFPGEDTEGGFKQGGWQGPYFDEVFSEVVAKTVTSADALLLGRKTYDIFAAYWPAHPDEWVARNLNSMAKYVVSKNGAILTWENSILIQGEVPAKVAGLKEQVGNDILVIGSGELVRVLAQNDLVDEYQIMISPLSLGAGKRLFKEDNRKQTFALISSAVTSKGVLILKYGVKP</sequence>
<dbReference type="InterPro" id="IPR024072">
    <property type="entry name" value="DHFR-like_dom_sf"/>
</dbReference>
<accession>T0FC31</accession>
<protein>
    <submittedName>
        <fullName evidence="2">Riboflavin biosynthesis protein RibD C-terminal domain protein</fullName>
    </submittedName>
</protein>
<feature type="domain" description="Bacterial bifunctional deaminase-reductase C-terminal" evidence="1">
    <location>
        <begin position="2"/>
        <end position="185"/>
    </location>
</feature>
<dbReference type="STRING" id="1049789.LEP1GSC050_4176"/>
<dbReference type="GO" id="GO:0009231">
    <property type="term" value="P:riboflavin biosynthetic process"/>
    <property type="evidence" value="ECO:0007669"/>
    <property type="project" value="InterPro"/>
</dbReference>
<name>T0FC31_9LEPT</name>
<evidence type="ECO:0000313" key="2">
    <source>
        <dbReference type="EMBL" id="EQA45122.1"/>
    </source>
</evidence>
<dbReference type="InterPro" id="IPR002734">
    <property type="entry name" value="RibDG_C"/>
</dbReference>
<dbReference type="InterPro" id="IPR050765">
    <property type="entry name" value="Riboflavin_Biosynth_HTPR"/>
</dbReference>
<dbReference type="Pfam" id="PF01872">
    <property type="entry name" value="RibD_C"/>
    <property type="match status" value="1"/>
</dbReference>
<dbReference type="RefSeq" id="WP_010568774.1">
    <property type="nucleotide sequence ID" value="NZ_AHMO02000008.1"/>
</dbReference>
<evidence type="ECO:0000259" key="1">
    <source>
        <dbReference type="Pfam" id="PF01872"/>
    </source>
</evidence>
<evidence type="ECO:0000313" key="3">
    <source>
        <dbReference type="Proteomes" id="UP000015454"/>
    </source>
</evidence>
<dbReference type="Gene3D" id="3.40.430.10">
    <property type="entry name" value="Dihydrofolate Reductase, subunit A"/>
    <property type="match status" value="1"/>
</dbReference>
<dbReference type="SUPFAM" id="SSF53597">
    <property type="entry name" value="Dihydrofolate reductase-like"/>
    <property type="match status" value="1"/>
</dbReference>
<keyword evidence="3" id="KW-1185">Reference proteome</keyword>
<dbReference type="OrthoDB" id="195113at2"/>
<dbReference type="AlphaFoldDB" id="T0FC31"/>
<dbReference type="Proteomes" id="UP000015454">
    <property type="component" value="Unassembled WGS sequence"/>
</dbReference>
<dbReference type="PANTHER" id="PTHR38011:SF2">
    <property type="entry name" value="BIFUNCTIONAL DEAMINASE-REDUCTASE DOMAIN PROTEIN"/>
    <property type="match status" value="1"/>
</dbReference>
<comment type="caution">
    <text evidence="2">The sequence shown here is derived from an EMBL/GenBank/DDBJ whole genome shotgun (WGS) entry which is preliminary data.</text>
</comment>
<gene>
    <name evidence="2" type="ORF">LEP1GSC050_4176</name>
</gene>
<organism evidence="2 3">
    <name type="scientific">Leptospira broomii serovar Hurstbridge str. 5399</name>
    <dbReference type="NCBI Taxonomy" id="1049789"/>
    <lineage>
        <taxon>Bacteria</taxon>
        <taxon>Pseudomonadati</taxon>
        <taxon>Spirochaetota</taxon>
        <taxon>Spirochaetia</taxon>
        <taxon>Leptospirales</taxon>
        <taxon>Leptospiraceae</taxon>
        <taxon>Leptospira</taxon>
    </lineage>
</organism>
<reference evidence="2" key="1">
    <citation type="submission" date="2013-05" db="EMBL/GenBank/DDBJ databases">
        <authorList>
            <person name="Harkins D.M."/>
            <person name="Durkin A.S."/>
            <person name="Brinkac L.M."/>
            <person name="Haft D.H."/>
            <person name="Selengut J.D."/>
            <person name="Sanka R."/>
            <person name="DePew J."/>
            <person name="Purushe J."/>
            <person name="Hartskeerl R.A."/>
            <person name="Ahmed A."/>
            <person name="van der Linden H."/>
            <person name="Goris M.G.A."/>
            <person name="Vinetz J.M."/>
            <person name="Sutton G.G."/>
            <person name="Nierman W.C."/>
            <person name="Fouts D.E."/>
        </authorList>
    </citation>
    <scope>NUCLEOTIDE SEQUENCE [LARGE SCALE GENOMIC DNA]</scope>
    <source>
        <strain evidence="2">5399</strain>
    </source>
</reference>
<dbReference type="GO" id="GO:0008703">
    <property type="term" value="F:5-amino-6-(5-phosphoribosylamino)uracil reductase activity"/>
    <property type="evidence" value="ECO:0007669"/>
    <property type="project" value="InterPro"/>
</dbReference>